<comment type="caution">
    <text evidence="2">The sequence shown here is derived from an EMBL/GenBank/DDBJ whole genome shotgun (WGS) entry which is preliminary data.</text>
</comment>
<feature type="region of interest" description="Disordered" evidence="1">
    <location>
        <begin position="1"/>
        <end position="24"/>
    </location>
</feature>
<dbReference type="AlphaFoldDB" id="A0A848HU90"/>
<evidence type="ECO:0000256" key="1">
    <source>
        <dbReference type="SAM" id="MobiDB-lite"/>
    </source>
</evidence>
<name>A0A848HU90_9BURK</name>
<feature type="compositionally biased region" description="Low complexity" evidence="1">
    <location>
        <begin position="1"/>
        <end position="14"/>
    </location>
</feature>
<sequence>MTATTATRRAAAPPRTTPPGTGHLHQALEDARDLAVLRAFCRTHNCPPEAVSGDGVRLDMLRVFDLMRSLGYDVSPPKRPQHQPKKGFTTWLIDVTTPNGTSLQMGFATPNTS</sequence>
<reference evidence="2 3" key="1">
    <citation type="submission" date="2020-04" db="EMBL/GenBank/DDBJ databases">
        <title>Massilia sp. RP-1-19 isolated from soil.</title>
        <authorList>
            <person name="Dahal R.H."/>
        </authorList>
    </citation>
    <scope>NUCLEOTIDE SEQUENCE [LARGE SCALE GENOMIC DNA]</scope>
    <source>
        <strain evidence="2 3">RP-1-19</strain>
    </source>
</reference>
<evidence type="ECO:0000313" key="2">
    <source>
        <dbReference type="EMBL" id="NML62248.1"/>
    </source>
</evidence>
<dbReference type="EMBL" id="JABBGG010000007">
    <property type="protein sequence ID" value="NML62248.1"/>
    <property type="molecule type" value="Genomic_DNA"/>
</dbReference>
<gene>
    <name evidence="2" type="ORF">HHL21_14420</name>
</gene>
<dbReference type="Proteomes" id="UP000583752">
    <property type="component" value="Unassembled WGS sequence"/>
</dbReference>
<protein>
    <submittedName>
        <fullName evidence="2">Uncharacterized protein</fullName>
    </submittedName>
</protein>
<accession>A0A848HU90</accession>
<proteinExistence type="predicted"/>
<evidence type="ECO:0000313" key="3">
    <source>
        <dbReference type="Proteomes" id="UP000583752"/>
    </source>
</evidence>
<keyword evidence="3" id="KW-1185">Reference proteome</keyword>
<organism evidence="2 3">
    <name type="scientific">Massilia polaris</name>
    <dbReference type="NCBI Taxonomy" id="2728846"/>
    <lineage>
        <taxon>Bacteria</taxon>
        <taxon>Pseudomonadati</taxon>
        <taxon>Pseudomonadota</taxon>
        <taxon>Betaproteobacteria</taxon>
        <taxon>Burkholderiales</taxon>
        <taxon>Oxalobacteraceae</taxon>
        <taxon>Telluria group</taxon>
        <taxon>Massilia</taxon>
    </lineage>
</organism>
<dbReference type="RefSeq" id="WP_169467004.1">
    <property type="nucleotide sequence ID" value="NZ_JABBGG010000007.1"/>
</dbReference>